<dbReference type="AlphaFoldDB" id="A0A7V3E8G7"/>
<dbReference type="PANTHER" id="PTHR46112:SF8">
    <property type="entry name" value="CYTOPLASMIC PEPTIDASE PEPQ-RELATED"/>
    <property type="match status" value="1"/>
</dbReference>
<feature type="domain" description="Peptidase M24" evidence="1">
    <location>
        <begin position="161"/>
        <end position="379"/>
    </location>
</feature>
<dbReference type="SUPFAM" id="SSF55920">
    <property type="entry name" value="Creatinase/aminopeptidase"/>
    <property type="match status" value="1"/>
</dbReference>
<dbReference type="InterPro" id="IPR050659">
    <property type="entry name" value="Peptidase_M24B"/>
</dbReference>
<dbReference type="EMBL" id="DSUJ01000011">
    <property type="protein sequence ID" value="HFI92418.1"/>
    <property type="molecule type" value="Genomic_DNA"/>
</dbReference>
<accession>A0A7V3E8G7</accession>
<dbReference type="InterPro" id="IPR036005">
    <property type="entry name" value="Creatinase/aminopeptidase-like"/>
</dbReference>
<keyword evidence="2" id="KW-0378">Hydrolase</keyword>
<evidence type="ECO:0000259" key="1">
    <source>
        <dbReference type="Pfam" id="PF00557"/>
    </source>
</evidence>
<gene>
    <name evidence="2" type="ORF">ENS31_12955</name>
</gene>
<evidence type="ECO:0000313" key="2">
    <source>
        <dbReference type="EMBL" id="HFI92418.1"/>
    </source>
</evidence>
<dbReference type="InterPro" id="IPR029149">
    <property type="entry name" value="Creatin/AminoP/Spt16_N"/>
</dbReference>
<dbReference type="PANTHER" id="PTHR46112">
    <property type="entry name" value="AMINOPEPTIDASE"/>
    <property type="match status" value="1"/>
</dbReference>
<dbReference type="GO" id="GO:0004177">
    <property type="term" value="F:aminopeptidase activity"/>
    <property type="evidence" value="ECO:0007669"/>
    <property type="project" value="UniProtKB-KW"/>
</dbReference>
<dbReference type="SUPFAM" id="SSF53092">
    <property type="entry name" value="Creatinase/prolidase N-terminal domain"/>
    <property type="match status" value="1"/>
</dbReference>
<dbReference type="Pfam" id="PF00557">
    <property type="entry name" value="Peptidase_M24"/>
    <property type="match status" value="1"/>
</dbReference>
<dbReference type="Gene3D" id="3.40.350.10">
    <property type="entry name" value="Creatinase/prolidase N-terminal domain"/>
    <property type="match status" value="1"/>
</dbReference>
<organism evidence="2">
    <name type="scientific">Ignavibacterium album</name>
    <dbReference type="NCBI Taxonomy" id="591197"/>
    <lineage>
        <taxon>Bacteria</taxon>
        <taxon>Pseudomonadati</taxon>
        <taxon>Ignavibacteriota</taxon>
        <taxon>Ignavibacteria</taxon>
        <taxon>Ignavibacteriales</taxon>
        <taxon>Ignavibacteriaceae</taxon>
        <taxon>Ignavibacterium</taxon>
    </lineage>
</organism>
<name>A0A7V3E8G7_9BACT</name>
<proteinExistence type="predicted"/>
<dbReference type="Gene3D" id="3.90.230.10">
    <property type="entry name" value="Creatinase/methionine aminopeptidase superfamily"/>
    <property type="match status" value="1"/>
</dbReference>
<keyword evidence="2" id="KW-0645">Protease</keyword>
<sequence>MSNQIIKEKIQQVIEILNEKNIDMWITFVRETKVTKDPMIDMIVGEHSTWQSAFIINRDGETAAIVGSIEEENIVKTGLYQKVIGYVKSVKEPLLEYLKEKNPSSIAINYSKNSVLSDGLTYGMYLLLNDYLEGTDYKNKLVSAEEIISALRGRKSDSELEIMKEAITETLKIFDAVTRFIKPGLTEKDVANYVKKLMQEKGFQPAWDEETCPAVFTGPNPSSAHSGPTDRKIEKGHLVNMDFGIKYKGYCSDLQRTWYVLRDGETKAPAEVQKGFEVIRDAIQKVAEAIKPGVTGVEMDDIARNYITQQGYPEYPHGLGHQVGREVHDGGAGLFPRWERYGNTPYMKLEERQVFTIEPRLPVDGYGVSTIEEEVVITKDGCEFLSPPQKELILIR</sequence>
<comment type="caution">
    <text evidence="2">The sequence shown here is derived from an EMBL/GenBank/DDBJ whole genome shotgun (WGS) entry which is preliminary data.</text>
</comment>
<reference evidence="2" key="1">
    <citation type="journal article" date="2020" name="mSystems">
        <title>Genome- and Community-Level Interaction Insights into Carbon Utilization and Element Cycling Functions of Hydrothermarchaeota in Hydrothermal Sediment.</title>
        <authorList>
            <person name="Zhou Z."/>
            <person name="Liu Y."/>
            <person name="Xu W."/>
            <person name="Pan J."/>
            <person name="Luo Z.H."/>
            <person name="Li M."/>
        </authorList>
    </citation>
    <scope>NUCLEOTIDE SEQUENCE [LARGE SCALE GENOMIC DNA]</scope>
    <source>
        <strain evidence="2">SpSt-479</strain>
    </source>
</reference>
<dbReference type="InterPro" id="IPR000994">
    <property type="entry name" value="Pept_M24"/>
</dbReference>
<keyword evidence="2" id="KW-0031">Aminopeptidase</keyword>
<protein>
    <submittedName>
        <fullName evidence="2">Aminopeptidase P family protein</fullName>
    </submittedName>
</protein>